<dbReference type="PROSITE" id="PS01360">
    <property type="entry name" value="ZF_MYND_1"/>
    <property type="match status" value="1"/>
</dbReference>
<evidence type="ECO:0000313" key="8">
    <source>
        <dbReference type="Proteomes" id="UP000187209"/>
    </source>
</evidence>
<protein>
    <recommendedName>
        <fullName evidence="6">MYND-type domain-containing protein</fullName>
    </recommendedName>
</protein>
<name>A0A1R2CPJ3_9CILI</name>
<gene>
    <name evidence="7" type="ORF">SteCoe_6591</name>
</gene>
<reference evidence="7 8" key="1">
    <citation type="submission" date="2016-11" db="EMBL/GenBank/DDBJ databases">
        <title>The macronuclear genome of Stentor coeruleus: a giant cell with tiny introns.</title>
        <authorList>
            <person name="Slabodnick M."/>
            <person name="Ruby J.G."/>
            <person name="Reiff S.B."/>
            <person name="Swart E.C."/>
            <person name="Gosai S."/>
            <person name="Prabakaran S."/>
            <person name="Witkowska E."/>
            <person name="Larue G.E."/>
            <person name="Fisher S."/>
            <person name="Freeman R.M."/>
            <person name="Gunawardena J."/>
            <person name="Chu W."/>
            <person name="Stover N.A."/>
            <person name="Gregory B.D."/>
            <person name="Nowacki M."/>
            <person name="Derisi J."/>
            <person name="Roy S.W."/>
            <person name="Marshall W.F."/>
            <person name="Sood P."/>
        </authorList>
    </citation>
    <scope>NUCLEOTIDE SEQUENCE [LARGE SCALE GENOMIC DNA]</scope>
    <source>
        <strain evidence="7">WM001</strain>
    </source>
</reference>
<keyword evidence="3" id="KW-0862">Zinc</keyword>
<dbReference type="InterPro" id="IPR002893">
    <property type="entry name" value="Znf_MYND"/>
</dbReference>
<comment type="caution">
    <text evidence="7">The sequence shown here is derived from an EMBL/GenBank/DDBJ whole genome shotgun (WGS) entry which is preliminary data.</text>
</comment>
<dbReference type="PANTHER" id="PTHR13244:SF7">
    <property type="entry name" value="ZINC FINGER MYND DOMAIN-CONTAINING PROTEIN 10"/>
    <property type="match status" value="1"/>
</dbReference>
<organism evidence="7 8">
    <name type="scientific">Stentor coeruleus</name>
    <dbReference type="NCBI Taxonomy" id="5963"/>
    <lineage>
        <taxon>Eukaryota</taxon>
        <taxon>Sar</taxon>
        <taxon>Alveolata</taxon>
        <taxon>Ciliophora</taxon>
        <taxon>Postciliodesmatophora</taxon>
        <taxon>Heterotrichea</taxon>
        <taxon>Heterotrichida</taxon>
        <taxon>Stentoridae</taxon>
        <taxon>Stentor</taxon>
    </lineage>
</organism>
<dbReference type="Gene3D" id="6.10.140.2220">
    <property type="match status" value="1"/>
</dbReference>
<dbReference type="GO" id="GO:0005737">
    <property type="term" value="C:cytoplasm"/>
    <property type="evidence" value="ECO:0007669"/>
    <property type="project" value="TreeGrafter"/>
</dbReference>
<evidence type="ECO:0000256" key="5">
    <source>
        <dbReference type="SAM" id="MobiDB-lite"/>
    </source>
</evidence>
<dbReference type="Proteomes" id="UP000187209">
    <property type="component" value="Unassembled WGS sequence"/>
</dbReference>
<dbReference type="OrthoDB" id="432970at2759"/>
<sequence length="440" mass="51039">MDYLTPYETEYLVQSLQEITVREYAGKQWFAQHENLYKLNLQSHRNAKAREDEYVLDAMVTFDKIKGLIYNLIVSETWKSKVLPLCTSEVLALSTIRSYTLIYHEAILCNFLSILLYHRTACVESGDYLIDLIDWCYRKLVKLAGDDDPDKQESKLDRPEEFAAQVRELDFAMGIESLSIIQFITDHLQEMTLAVIQQLVEQCDIFCVLVPLMEKKPWVKHGKTGKMVFENQIWSKVKDYLKVPKAEAQIWLTVYNLFMNPDVRGKYELSSYRKQNLLRLRKFINETLVDQIPVLGSLLRSLEELSLIGDNLPSKISAFAIHQLPELQDRISYKQDWNEIAVYQKANFLIENPEEQKKAAELMMSGIDDFLEEPICSECGEPATNRCSKCHHEWYCSRKCQVAAWKRHKQVCALLAEGKEQTTKEEPKTQGPKIVDITGD</sequence>
<evidence type="ECO:0000256" key="1">
    <source>
        <dbReference type="ARBA" id="ARBA00022723"/>
    </source>
</evidence>
<dbReference type="Pfam" id="PF01753">
    <property type="entry name" value="zf-MYND"/>
    <property type="match status" value="1"/>
</dbReference>
<dbReference type="GO" id="GO:0008270">
    <property type="term" value="F:zinc ion binding"/>
    <property type="evidence" value="ECO:0007669"/>
    <property type="project" value="UniProtKB-KW"/>
</dbReference>
<dbReference type="EMBL" id="MPUH01000092">
    <property type="protein sequence ID" value="OMJ90927.1"/>
    <property type="molecule type" value="Genomic_DNA"/>
</dbReference>
<dbReference type="PANTHER" id="PTHR13244">
    <property type="entry name" value="ZINC FINGER MYND DOMAIN CONTAINING PROTEIN 10"/>
    <property type="match status" value="1"/>
</dbReference>
<evidence type="ECO:0000256" key="2">
    <source>
        <dbReference type="ARBA" id="ARBA00022771"/>
    </source>
</evidence>
<feature type="domain" description="MYND-type" evidence="6">
    <location>
        <begin position="376"/>
        <end position="412"/>
    </location>
</feature>
<evidence type="ECO:0000259" key="6">
    <source>
        <dbReference type="PROSITE" id="PS50865"/>
    </source>
</evidence>
<dbReference type="SUPFAM" id="SSF144232">
    <property type="entry name" value="HIT/MYND zinc finger-like"/>
    <property type="match status" value="1"/>
</dbReference>
<accession>A0A1R2CPJ3</accession>
<evidence type="ECO:0000313" key="7">
    <source>
        <dbReference type="EMBL" id="OMJ90927.1"/>
    </source>
</evidence>
<feature type="region of interest" description="Disordered" evidence="5">
    <location>
        <begin position="421"/>
        <end position="440"/>
    </location>
</feature>
<keyword evidence="8" id="KW-1185">Reference proteome</keyword>
<evidence type="ECO:0000256" key="3">
    <source>
        <dbReference type="ARBA" id="ARBA00022833"/>
    </source>
</evidence>
<proteinExistence type="predicted"/>
<dbReference type="InterPro" id="IPR052298">
    <property type="entry name" value="ZMYND10"/>
</dbReference>
<dbReference type="PROSITE" id="PS50865">
    <property type="entry name" value="ZF_MYND_2"/>
    <property type="match status" value="1"/>
</dbReference>
<evidence type="ECO:0000256" key="4">
    <source>
        <dbReference type="PROSITE-ProRule" id="PRU00134"/>
    </source>
</evidence>
<dbReference type="AlphaFoldDB" id="A0A1R2CPJ3"/>
<keyword evidence="2 4" id="KW-0863">Zinc-finger</keyword>
<keyword evidence="1" id="KW-0479">Metal-binding</keyword>